<comment type="caution">
    <text evidence="1">The sequence shown here is derived from an EMBL/GenBank/DDBJ whole genome shotgun (WGS) entry which is preliminary data.</text>
</comment>
<name>A0ACC2RFD5_9FUNG</name>
<protein>
    <submittedName>
        <fullName evidence="1">Uncharacterized protein</fullName>
    </submittedName>
</protein>
<dbReference type="Proteomes" id="UP001165960">
    <property type="component" value="Unassembled WGS sequence"/>
</dbReference>
<organism evidence="1 2">
    <name type="scientific">Entomophthora muscae</name>
    <dbReference type="NCBI Taxonomy" id="34485"/>
    <lineage>
        <taxon>Eukaryota</taxon>
        <taxon>Fungi</taxon>
        <taxon>Fungi incertae sedis</taxon>
        <taxon>Zoopagomycota</taxon>
        <taxon>Entomophthoromycotina</taxon>
        <taxon>Entomophthoromycetes</taxon>
        <taxon>Entomophthorales</taxon>
        <taxon>Entomophthoraceae</taxon>
        <taxon>Entomophthora</taxon>
    </lineage>
</organism>
<keyword evidence="2" id="KW-1185">Reference proteome</keyword>
<proteinExistence type="predicted"/>
<evidence type="ECO:0000313" key="1">
    <source>
        <dbReference type="EMBL" id="KAJ9048811.1"/>
    </source>
</evidence>
<accession>A0ACC2RFD5</accession>
<dbReference type="EMBL" id="QTSX02007320">
    <property type="protein sequence ID" value="KAJ9048811.1"/>
    <property type="molecule type" value="Genomic_DNA"/>
</dbReference>
<evidence type="ECO:0000313" key="2">
    <source>
        <dbReference type="Proteomes" id="UP001165960"/>
    </source>
</evidence>
<sequence>MKGLLALCLGITSCAQIPRELLATAASGSHVRFFLQFASPMRVLDTVEVTRYATPDAKAQDLVRRLQQFSVDTLSELEEEMLCLSKAGSIRSINRYYISNTVAVVGDLRALRSLAGFARVQEVVSNHVEPAKKSMSFGPIKTIKWDIRSVNTKLDSVITGRAKYMQSDLRYGNADSGVRFTHPALVNNYAGNMGNESIDHNYSWFDGIREGNDLMCPLRSPEPCDDSDHGTATMSMAVGQNTVGMMPGAKWMACRNMDLLKGNTESYLRCLQFFLAPTDLQGNHPRPELRPHVLGNSYACTEEEKCYRKLFEAAVRALHLVDIFFVSATSKSGARGCNSINHPPAVSQYSFNVAGGDLLARASYSSLGLAPNCNYAIDITAPSTNVVGAKAQNGYGLLTGTSAACPIAAGAALILMHECLRLRRNPQAVKDALIQTAIPLFSKLSCGNDTPNSLPNNEFGFGVINLTSAITHCKATQHV</sequence>
<reference evidence="1" key="1">
    <citation type="submission" date="2022-04" db="EMBL/GenBank/DDBJ databases">
        <title>Genome of the entomopathogenic fungus Entomophthora muscae.</title>
        <authorList>
            <person name="Elya C."/>
            <person name="Lovett B.R."/>
            <person name="Lee E."/>
            <person name="Macias A.M."/>
            <person name="Hajek A.E."/>
            <person name="De Bivort B.L."/>
            <person name="Kasson M.T."/>
            <person name="De Fine Licht H.H."/>
            <person name="Stajich J.E."/>
        </authorList>
    </citation>
    <scope>NUCLEOTIDE SEQUENCE</scope>
    <source>
        <strain evidence="1">Berkeley</strain>
    </source>
</reference>
<gene>
    <name evidence="1" type="ORF">DSO57_1031100</name>
</gene>